<keyword evidence="2" id="KW-0472">Membrane</keyword>
<dbReference type="Proteomes" id="UP000075357">
    <property type="component" value="Unassembled WGS sequence"/>
</dbReference>
<dbReference type="STRING" id="36807.Mlaev_01409"/>
<proteinExistence type="predicted"/>
<organism evidence="3 4">
    <name type="scientific">Microbacterium laevaniformans</name>
    <dbReference type="NCBI Taxonomy" id="36807"/>
    <lineage>
        <taxon>Bacteria</taxon>
        <taxon>Bacillati</taxon>
        <taxon>Actinomycetota</taxon>
        <taxon>Actinomycetes</taxon>
        <taxon>Micrococcales</taxon>
        <taxon>Microbacteriaceae</taxon>
        <taxon>Microbacterium</taxon>
    </lineage>
</organism>
<reference evidence="3 4" key="1">
    <citation type="submission" date="2016-01" db="EMBL/GenBank/DDBJ databases">
        <title>Draft genome sequences of Microbacterium laevaniformans LCDC 91-0039 and the type strain of Microbacterium hominis LCDC 84-209.</title>
        <authorList>
            <person name="Bernier A.-M."/>
            <person name="Bernard K."/>
        </authorList>
    </citation>
    <scope>NUCLEOTIDE SEQUENCE [LARGE SCALE GENOMIC DNA]</scope>
    <source>
        <strain evidence="3 4">LCDC 91-0039</strain>
    </source>
</reference>
<feature type="transmembrane region" description="Helical" evidence="2">
    <location>
        <begin position="92"/>
        <end position="122"/>
    </location>
</feature>
<keyword evidence="4" id="KW-1185">Reference proteome</keyword>
<evidence type="ECO:0000313" key="4">
    <source>
        <dbReference type="Proteomes" id="UP000075357"/>
    </source>
</evidence>
<accession>A0A150HES3</accession>
<sequence length="164" mass="17281">MSDDRPGPAPDVPDVPLPRVETRLEAPSTDVAPADSAALPGAHRGGFQREFTEPVPVAAPVDVDTAAAASWTPEPDVRWAPAPPVLPRSAPWALTFAVVGLIVSLVVGWGFLIGIVGAVFAVVALRRPWESRAVAVWALCLSLLSLAYSAGWLWWASTQGPLFG</sequence>
<feature type="region of interest" description="Disordered" evidence="1">
    <location>
        <begin position="1"/>
        <end position="43"/>
    </location>
</feature>
<dbReference type="RefSeq" id="WP_061682883.1">
    <property type="nucleotide sequence ID" value="NZ_LRAD01000030.1"/>
</dbReference>
<feature type="transmembrane region" description="Helical" evidence="2">
    <location>
        <begin position="134"/>
        <end position="155"/>
    </location>
</feature>
<keyword evidence="2" id="KW-1133">Transmembrane helix</keyword>
<gene>
    <name evidence="3" type="ORF">Mlaev_01409</name>
</gene>
<dbReference type="AlphaFoldDB" id="A0A150HES3"/>
<dbReference type="PATRIC" id="fig|36807.3.peg.1431"/>
<evidence type="ECO:0000256" key="2">
    <source>
        <dbReference type="SAM" id="Phobius"/>
    </source>
</evidence>
<evidence type="ECO:0000313" key="3">
    <source>
        <dbReference type="EMBL" id="KXZ60623.1"/>
    </source>
</evidence>
<comment type="caution">
    <text evidence="3">The sequence shown here is derived from an EMBL/GenBank/DDBJ whole genome shotgun (WGS) entry which is preliminary data.</text>
</comment>
<protein>
    <recommendedName>
        <fullName evidence="5">DUF4190 domain-containing protein</fullName>
    </recommendedName>
</protein>
<evidence type="ECO:0008006" key="5">
    <source>
        <dbReference type="Google" id="ProtNLM"/>
    </source>
</evidence>
<feature type="compositionally biased region" description="Pro residues" evidence="1">
    <location>
        <begin position="7"/>
        <end position="16"/>
    </location>
</feature>
<name>A0A150HES3_9MICO</name>
<evidence type="ECO:0000256" key="1">
    <source>
        <dbReference type="SAM" id="MobiDB-lite"/>
    </source>
</evidence>
<keyword evidence="2" id="KW-0812">Transmembrane</keyword>
<dbReference type="EMBL" id="LRAD01000030">
    <property type="protein sequence ID" value="KXZ60623.1"/>
    <property type="molecule type" value="Genomic_DNA"/>
</dbReference>